<dbReference type="CDD" id="cd13929">
    <property type="entry name" value="PT-DMATS_CymD"/>
    <property type="match status" value="1"/>
</dbReference>
<feature type="binding site" evidence="8">
    <location>
        <position position="190"/>
    </location>
    <ligand>
        <name>L-tryptophan</name>
        <dbReference type="ChEBI" id="CHEBI:57912"/>
    </ligand>
</feature>
<dbReference type="NCBIfam" id="TIGR03430">
    <property type="entry name" value="trp_dimet_allyl"/>
    <property type="match status" value="1"/>
</dbReference>
<evidence type="ECO:0000256" key="8">
    <source>
        <dbReference type="PIRSR" id="PIRSR000509-1"/>
    </source>
</evidence>
<accession>A0A9P7N870</accession>
<keyword evidence="5" id="KW-0808">Transferase</keyword>
<keyword evidence="10" id="KW-1185">Reference proteome</keyword>
<dbReference type="NCBIfam" id="TIGR03429">
    <property type="entry name" value="arom_pren_DMATS"/>
    <property type="match status" value="1"/>
</dbReference>
<evidence type="ECO:0000256" key="3">
    <source>
        <dbReference type="ARBA" id="ARBA00011738"/>
    </source>
</evidence>
<dbReference type="InterPro" id="IPR012148">
    <property type="entry name" value="ABBA_DMATS-like"/>
</dbReference>
<comment type="caution">
    <text evidence="9">The sequence shown here is derived from an EMBL/GenBank/DDBJ whole genome shotgun (WGS) entry which is preliminary data.</text>
</comment>
<feature type="binding site" evidence="8">
    <location>
        <position position="188"/>
    </location>
    <ligand>
        <name>dimethylallyl diphosphate</name>
        <dbReference type="ChEBI" id="CHEBI:57623"/>
    </ligand>
</feature>
<organism evidence="9 10">
    <name type="scientific">Claviceps pusilla</name>
    <dbReference type="NCBI Taxonomy" id="123648"/>
    <lineage>
        <taxon>Eukaryota</taxon>
        <taxon>Fungi</taxon>
        <taxon>Dikarya</taxon>
        <taxon>Ascomycota</taxon>
        <taxon>Pezizomycotina</taxon>
        <taxon>Sordariomycetes</taxon>
        <taxon>Hypocreomycetidae</taxon>
        <taxon>Hypocreales</taxon>
        <taxon>Clavicipitaceae</taxon>
        <taxon>Claviceps</taxon>
    </lineage>
</organism>
<dbReference type="InterPro" id="IPR033964">
    <property type="entry name" value="ABBA"/>
</dbReference>
<sequence>MMTKAPATAVYDTLSLLFDFPNQDQRLWWHSIAPMFAAMLDTAGHNVHDQYRHLGIFKKHIIPFLGVYPAQGKHTWPSVLTRYGIPFELSLNCLDSIVRYTFEPTTEHTGTGDDSYNAFAILQCIQKLVRIQPGIDMEWFGYFRNELVLNATESARLGRNDSVNQQPIRTQNKLALDLKGDRFALKVYLYPHLKSIATGVSAHDLIFNSVRKLSQKHSSIQPAFNVLCDYVASRNDPDSNAAGAEAEAEAGVPASALRARLLSCDLVDPSKSRIKIYLLEQTVSLSAMEDLWTLGGRRTDSSTLNGLDMMRELWHLLQIPSGFIKYPETDLKLGQVPDEQLPSMVHYALHPDQPIPEPQVYFTVFGMSDAGITNALATFFRRHGWYEMAKKYRVFLEGSFPNHDFESLNHLHTYVSFSYRKNKPYLSVYLHSFETGQWPAFPDDPTAFHAFKRCDLSLT</sequence>
<evidence type="ECO:0000256" key="4">
    <source>
        <dbReference type="ARBA" id="ARBA00022589"/>
    </source>
</evidence>
<dbReference type="PANTHER" id="PTHR40627:SF3">
    <property type="entry name" value="PRENYLTRANSFERASE ASQH2-RELATED"/>
    <property type="match status" value="1"/>
</dbReference>
<gene>
    <name evidence="9" type="ORF">E4U43_002572</name>
</gene>
<comment type="similarity">
    <text evidence="2">Belongs to the tryptophan dimethylallyltransferase family.</text>
</comment>
<proteinExistence type="inferred from homology"/>
<dbReference type="InterPro" id="IPR017796">
    <property type="entry name" value="Trp_dimethylallylTrfase"/>
</dbReference>
<feature type="binding site" evidence="8">
    <location>
        <position position="273"/>
    </location>
    <ligand>
        <name>dimethylallyl diphosphate</name>
        <dbReference type="ChEBI" id="CHEBI:57623"/>
    </ligand>
</feature>
<name>A0A9P7N870_9HYPO</name>
<keyword evidence="4" id="KW-0017">Alkaloid metabolism</keyword>
<protein>
    <recommendedName>
        <fullName evidence="7">Tryptophan dimethylallyltransferase</fullName>
        <ecNumber evidence="7">2.5.1.34</ecNumber>
    </recommendedName>
</protein>
<evidence type="ECO:0000256" key="6">
    <source>
        <dbReference type="ARBA" id="ARBA00049022"/>
    </source>
</evidence>
<dbReference type="GO" id="GO:0035837">
    <property type="term" value="P:ergot alkaloid biosynthetic process"/>
    <property type="evidence" value="ECO:0007669"/>
    <property type="project" value="InterPro"/>
</dbReference>
<evidence type="ECO:0000256" key="2">
    <source>
        <dbReference type="ARBA" id="ARBA00010209"/>
    </source>
</evidence>
<feature type="binding site" evidence="8">
    <location>
        <position position="277"/>
    </location>
    <ligand>
        <name>dimethylallyl diphosphate</name>
        <dbReference type="ChEBI" id="CHEBI:57623"/>
    </ligand>
</feature>
<reference evidence="9" key="1">
    <citation type="journal article" date="2020" name="bioRxiv">
        <title>Whole genome comparisons of ergot fungi reveals the divergence and evolution of species within the genus Claviceps are the result of varying mechanisms driving genome evolution and host range expansion.</title>
        <authorList>
            <person name="Wyka S.A."/>
            <person name="Mondo S.J."/>
            <person name="Liu M."/>
            <person name="Dettman J."/>
            <person name="Nalam V."/>
            <person name="Broders K.D."/>
        </authorList>
    </citation>
    <scope>NUCLEOTIDE SEQUENCE</scope>
    <source>
        <strain evidence="9">CCC 602</strain>
    </source>
</reference>
<dbReference type="SFLD" id="SFLDG01162">
    <property type="entry name" value="I"/>
    <property type="match status" value="1"/>
</dbReference>
<dbReference type="AlphaFoldDB" id="A0A9P7N870"/>
<evidence type="ECO:0000256" key="7">
    <source>
        <dbReference type="NCBIfam" id="TIGR03430"/>
    </source>
</evidence>
<evidence type="ECO:0000313" key="9">
    <source>
        <dbReference type="EMBL" id="KAG5997752.1"/>
    </source>
</evidence>
<dbReference type="GO" id="GO:0050364">
    <property type="term" value="F:tryptophan dimethylallyltransferase activity"/>
    <property type="evidence" value="ECO:0007669"/>
    <property type="project" value="UniProtKB-EC"/>
</dbReference>
<evidence type="ECO:0000256" key="1">
    <source>
        <dbReference type="ARBA" id="ARBA00005107"/>
    </source>
</evidence>
<feature type="binding site" evidence="8">
    <location>
        <position position="275"/>
    </location>
    <ligand>
        <name>dimethylallyl diphosphate</name>
        <dbReference type="ChEBI" id="CHEBI:57623"/>
    </ligand>
</feature>
<dbReference type="Pfam" id="PF11991">
    <property type="entry name" value="Trp_DMAT"/>
    <property type="match status" value="1"/>
</dbReference>
<dbReference type="OrthoDB" id="5392033at2759"/>
<feature type="binding site" evidence="8">
    <location>
        <position position="425"/>
    </location>
    <ligand>
        <name>dimethylallyl diphosphate</name>
        <dbReference type="ChEBI" id="CHEBI:57623"/>
    </ligand>
</feature>
<dbReference type="EMBL" id="SRPW01001918">
    <property type="protein sequence ID" value="KAG5997752.1"/>
    <property type="molecule type" value="Genomic_DNA"/>
</dbReference>
<feature type="binding site" evidence="8">
    <location>
        <position position="361"/>
    </location>
    <ligand>
        <name>dimethylallyl diphosphate</name>
        <dbReference type="ChEBI" id="CHEBI:57623"/>
    </ligand>
</feature>
<comment type="catalytic activity">
    <reaction evidence="6">
        <text>L-tryptophan + dimethylallyl diphosphate = 4-(3-methylbut-2-enyl)-L-tryptophan + diphosphate</text>
        <dbReference type="Rhea" id="RHEA:14173"/>
        <dbReference type="ChEBI" id="CHEBI:33019"/>
        <dbReference type="ChEBI" id="CHEBI:57623"/>
        <dbReference type="ChEBI" id="CHEBI:57912"/>
        <dbReference type="ChEBI" id="CHEBI:58209"/>
        <dbReference type="EC" id="2.5.1.34"/>
    </reaction>
</comment>
<feature type="binding site" evidence="8">
    <location>
        <position position="260"/>
    </location>
    <ligand>
        <name>L-tryptophan</name>
        <dbReference type="ChEBI" id="CHEBI:57912"/>
    </ligand>
</feature>
<feature type="binding site" evidence="8">
    <location>
        <position position="88"/>
    </location>
    <ligand>
        <name>L-tryptophan</name>
        <dbReference type="ChEBI" id="CHEBI:57912"/>
    </ligand>
</feature>
<dbReference type="InterPro" id="IPR017795">
    <property type="entry name" value="ABBA_NscD-like"/>
</dbReference>
<dbReference type="PANTHER" id="PTHR40627">
    <property type="entry name" value="INDOLE PRENYLTRANSFERASE TDIB-RELATED"/>
    <property type="match status" value="1"/>
</dbReference>
<evidence type="ECO:0000313" key="10">
    <source>
        <dbReference type="Proteomes" id="UP000748025"/>
    </source>
</evidence>
<dbReference type="PIRSF" id="PIRSF000509">
    <property type="entry name" value="Trp_DMAT"/>
    <property type="match status" value="1"/>
</dbReference>
<dbReference type="SFLD" id="SFLDS00036">
    <property type="entry name" value="Aromatic_Prenyltransferase"/>
    <property type="match status" value="1"/>
</dbReference>
<feature type="binding site" evidence="8">
    <location>
        <position position="429"/>
    </location>
    <ligand>
        <name>dimethylallyl diphosphate</name>
        <dbReference type="ChEBI" id="CHEBI:57623"/>
    </ligand>
</feature>
<dbReference type="EC" id="2.5.1.34" evidence="7"/>
<evidence type="ECO:0000256" key="5">
    <source>
        <dbReference type="ARBA" id="ARBA00022679"/>
    </source>
</evidence>
<feature type="binding site" evidence="8">
    <location>
        <position position="186"/>
    </location>
    <ligand>
        <name>dimethylallyl diphosphate</name>
        <dbReference type="ChEBI" id="CHEBI:57623"/>
    </ligand>
</feature>
<feature type="binding site" evidence="8">
    <location>
        <begin position="79"/>
        <end position="80"/>
    </location>
    <ligand>
        <name>L-tryptophan</name>
        <dbReference type="ChEBI" id="CHEBI:57912"/>
    </ligand>
</feature>
<feature type="binding site" evidence="8">
    <location>
        <position position="359"/>
    </location>
    <ligand>
        <name>dimethylallyl diphosphate</name>
        <dbReference type="ChEBI" id="CHEBI:57623"/>
    </ligand>
</feature>
<comment type="pathway">
    <text evidence="1">Alkaloid biosynthesis; ergot alkaloid biosynthesis.</text>
</comment>
<comment type="subunit">
    <text evidence="3">Homodimer.</text>
</comment>
<dbReference type="Proteomes" id="UP000748025">
    <property type="component" value="Unassembled WGS sequence"/>
</dbReference>
<feature type="binding site" evidence="8">
    <location>
        <position position="99"/>
    </location>
    <ligand>
        <name>dimethylallyl diphosphate</name>
        <dbReference type="ChEBI" id="CHEBI:57623"/>
    </ligand>
</feature>